<accession>A0ABQ2D6Y8</accession>
<comment type="caution">
    <text evidence="9">Lacks conserved residue(s) required for the propagation of feature annotation.</text>
</comment>
<dbReference type="EC" id="3.4.23.36" evidence="9"/>
<comment type="similarity">
    <text evidence="1 9 10">Belongs to the peptidase A8 family.</text>
</comment>
<feature type="transmembrane region" description="Helical" evidence="9">
    <location>
        <begin position="89"/>
        <end position="110"/>
    </location>
</feature>
<keyword evidence="6 9" id="KW-0378">Hydrolase</keyword>
<dbReference type="RefSeq" id="WP_189004780.1">
    <property type="nucleotide sequence ID" value="NZ_BMOD01000016.1"/>
</dbReference>
<protein>
    <recommendedName>
        <fullName evidence="9">Lipoprotein signal peptidase</fullName>
        <ecNumber evidence="9">3.4.23.36</ecNumber>
    </recommendedName>
    <alternativeName>
        <fullName evidence="9">Prolipoprotein signal peptidase</fullName>
    </alternativeName>
    <alternativeName>
        <fullName evidence="9">Signal peptidase II</fullName>
        <shortName evidence="9">SPase II</shortName>
    </alternativeName>
</protein>
<sequence length="166" mass="18417">MPIAIVIFAVLVGLDQWLKVWSLGHLQTDTYLPVIQNVLSLVLTFNTGAAWNTFAGATTLLAVLRAGVGLGILVYLWKQKPRGLDFWPLLLISVGAMGNAIDIAWYGKVIDMFYSHQLSWLTQKIYHQEFPIFNIADSCVVVGTILLIASNLFSKKPETNKQGLQV</sequence>
<keyword evidence="5 9" id="KW-0064">Aspartyl protease</keyword>
<dbReference type="InterPro" id="IPR001872">
    <property type="entry name" value="Peptidase_A8"/>
</dbReference>
<dbReference type="PANTHER" id="PTHR33695">
    <property type="entry name" value="LIPOPROTEIN SIGNAL PEPTIDASE"/>
    <property type="match status" value="1"/>
</dbReference>
<organism evidence="11 12">
    <name type="scientific">Deinococcus roseus</name>
    <dbReference type="NCBI Taxonomy" id="392414"/>
    <lineage>
        <taxon>Bacteria</taxon>
        <taxon>Thermotogati</taxon>
        <taxon>Deinococcota</taxon>
        <taxon>Deinococci</taxon>
        <taxon>Deinococcales</taxon>
        <taxon>Deinococcaceae</taxon>
        <taxon>Deinococcus</taxon>
    </lineage>
</organism>
<dbReference type="NCBIfam" id="TIGR00077">
    <property type="entry name" value="lspA"/>
    <property type="match status" value="1"/>
</dbReference>
<dbReference type="Proteomes" id="UP000632222">
    <property type="component" value="Unassembled WGS sequence"/>
</dbReference>
<evidence type="ECO:0000313" key="11">
    <source>
        <dbReference type="EMBL" id="GGJ45726.1"/>
    </source>
</evidence>
<comment type="subcellular location">
    <subcellularLocation>
        <location evidence="9">Cell membrane</location>
        <topology evidence="9">Multi-pass membrane protein</topology>
    </subcellularLocation>
</comment>
<comment type="catalytic activity">
    <reaction evidence="9">
        <text>Release of signal peptides from bacterial membrane prolipoproteins. Hydrolyzes -Xaa-Yaa-Zaa-|-(S,diacylglyceryl)Cys-, in which Xaa is hydrophobic (preferably Leu), and Yaa (Ala or Ser) and Zaa (Gly or Ala) have small, neutral side chains.</text>
        <dbReference type="EC" id="3.4.23.36"/>
    </reaction>
</comment>
<keyword evidence="8 9" id="KW-0472">Membrane</keyword>
<keyword evidence="7 9" id="KW-1133">Transmembrane helix</keyword>
<comment type="function">
    <text evidence="9">This protein specifically catalyzes the removal of signal peptides from prolipoproteins.</text>
</comment>
<feature type="transmembrane region" description="Helical" evidence="9">
    <location>
        <begin position="50"/>
        <end position="77"/>
    </location>
</feature>
<keyword evidence="4 9" id="KW-0812">Transmembrane</keyword>
<feature type="active site" evidence="9">
    <location>
        <position position="137"/>
    </location>
</feature>
<evidence type="ECO:0000256" key="10">
    <source>
        <dbReference type="RuleBase" id="RU004181"/>
    </source>
</evidence>
<keyword evidence="2 9" id="KW-1003">Cell membrane</keyword>
<dbReference type="PANTHER" id="PTHR33695:SF1">
    <property type="entry name" value="LIPOPROTEIN SIGNAL PEPTIDASE"/>
    <property type="match status" value="1"/>
</dbReference>
<gene>
    <name evidence="9 11" type="primary">lspA</name>
    <name evidence="11" type="ORF">GCM10008938_35000</name>
</gene>
<dbReference type="EMBL" id="BMOD01000016">
    <property type="protein sequence ID" value="GGJ45726.1"/>
    <property type="molecule type" value="Genomic_DNA"/>
</dbReference>
<evidence type="ECO:0000256" key="7">
    <source>
        <dbReference type="ARBA" id="ARBA00022989"/>
    </source>
</evidence>
<evidence type="ECO:0000256" key="2">
    <source>
        <dbReference type="ARBA" id="ARBA00022475"/>
    </source>
</evidence>
<dbReference type="PRINTS" id="PR00781">
    <property type="entry name" value="LIPOSIGPTASE"/>
</dbReference>
<evidence type="ECO:0000256" key="6">
    <source>
        <dbReference type="ARBA" id="ARBA00022801"/>
    </source>
</evidence>
<name>A0ABQ2D6Y8_9DEIO</name>
<evidence type="ECO:0000256" key="4">
    <source>
        <dbReference type="ARBA" id="ARBA00022692"/>
    </source>
</evidence>
<feature type="active site" evidence="9">
    <location>
        <position position="111"/>
    </location>
</feature>
<evidence type="ECO:0000256" key="1">
    <source>
        <dbReference type="ARBA" id="ARBA00006139"/>
    </source>
</evidence>
<proteinExistence type="inferred from homology"/>
<evidence type="ECO:0000256" key="8">
    <source>
        <dbReference type="ARBA" id="ARBA00023136"/>
    </source>
</evidence>
<reference evidence="12" key="1">
    <citation type="journal article" date="2019" name="Int. J. Syst. Evol. Microbiol.">
        <title>The Global Catalogue of Microorganisms (GCM) 10K type strain sequencing project: providing services to taxonomists for standard genome sequencing and annotation.</title>
        <authorList>
            <consortium name="The Broad Institute Genomics Platform"/>
            <consortium name="The Broad Institute Genome Sequencing Center for Infectious Disease"/>
            <person name="Wu L."/>
            <person name="Ma J."/>
        </authorList>
    </citation>
    <scope>NUCLEOTIDE SEQUENCE [LARGE SCALE GENOMIC DNA]</scope>
    <source>
        <strain evidence="12">JCM 14370</strain>
    </source>
</reference>
<keyword evidence="3 9" id="KW-0645">Protease</keyword>
<dbReference type="HAMAP" id="MF_00161">
    <property type="entry name" value="LspA"/>
    <property type="match status" value="1"/>
</dbReference>
<evidence type="ECO:0000256" key="3">
    <source>
        <dbReference type="ARBA" id="ARBA00022670"/>
    </source>
</evidence>
<comment type="pathway">
    <text evidence="9">Protein modification; lipoprotein biosynthesis (signal peptide cleavage).</text>
</comment>
<keyword evidence="11" id="KW-0449">Lipoprotein</keyword>
<evidence type="ECO:0000313" key="12">
    <source>
        <dbReference type="Proteomes" id="UP000632222"/>
    </source>
</evidence>
<keyword evidence="12" id="KW-1185">Reference proteome</keyword>
<evidence type="ECO:0000256" key="5">
    <source>
        <dbReference type="ARBA" id="ARBA00022750"/>
    </source>
</evidence>
<dbReference type="Pfam" id="PF01252">
    <property type="entry name" value="Peptidase_A8"/>
    <property type="match status" value="1"/>
</dbReference>
<evidence type="ECO:0000256" key="9">
    <source>
        <dbReference type="HAMAP-Rule" id="MF_00161"/>
    </source>
</evidence>
<comment type="caution">
    <text evidence="11">The sequence shown here is derived from an EMBL/GenBank/DDBJ whole genome shotgun (WGS) entry which is preliminary data.</text>
</comment>
<feature type="transmembrane region" description="Helical" evidence="9">
    <location>
        <begin position="130"/>
        <end position="153"/>
    </location>
</feature>